<dbReference type="RefSeq" id="WP_226028933.1">
    <property type="nucleotide sequence ID" value="NZ_BAABIV010000003.1"/>
</dbReference>
<keyword evidence="3" id="KW-1185">Reference proteome</keyword>
<organism evidence="2 3">
    <name type="scientific">Streptomyces hyderabadensis</name>
    <dbReference type="NCBI Taxonomy" id="598549"/>
    <lineage>
        <taxon>Bacteria</taxon>
        <taxon>Bacillati</taxon>
        <taxon>Actinomycetota</taxon>
        <taxon>Actinomycetes</taxon>
        <taxon>Kitasatosporales</taxon>
        <taxon>Streptomycetaceae</taxon>
        <taxon>Streptomyces</taxon>
    </lineage>
</organism>
<dbReference type="Pfam" id="PF07876">
    <property type="entry name" value="Dabb"/>
    <property type="match status" value="1"/>
</dbReference>
<dbReference type="SMART" id="SM00886">
    <property type="entry name" value="Dabb"/>
    <property type="match status" value="1"/>
</dbReference>
<sequence>MIYHSIRFKLKPDADHGQIEDTLEHLRRLGRELSVVRSFVVGQDIGGEFDYGATYVLEGVDDYHAYMYAPLHRATDDVGMPLIERMTSFDITDDPDPAVGERIQEIHRTRYAGDPALKNMIDQIGSYTGSGVES</sequence>
<evidence type="ECO:0000259" key="1">
    <source>
        <dbReference type="PROSITE" id="PS51502"/>
    </source>
</evidence>
<dbReference type="InterPro" id="IPR013097">
    <property type="entry name" value="Dabb"/>
</dbReference>
<dbReference type="InterPro" id="IPR011008">
    <property type="entry name" value="Dimeric_a/b-barrel"/>
</dbReference>
<comment type="caution">
    <text evidence="2">The sequence shown here is derived from an EMBL/GenBank/DDBJ whole genome shotgun (WGS) entry which is preliminary data.</text>
</comment>
<gene>
    <name evidence="2" type="ORF">GCM10023257_11850</name>
</gene>
<dbReference type="SUPFAM" id="SSF54909">
    <property type="entry name" value="Dimeric alpha+beta barrel"/>
    <property type="match status" value="1"/>
</dbReference>
<accession>A0ABP9HQR1</accession>
<dbReference type="Proteomes" id="UP001500610">
    <property type="component" value="Unassembled WGS sequence"/>
</dbReference>
<feature type="domain" description="Stress-response A/B barrel" evidence="1">
    <location>
        <begin position="2"/>
        <end position="91"/>
    </location>
</feature>
<dbReference type="EMBL" id="BAABIV010000003">
    <property type="protein sequence ID" value="GAA4976427.1"/>
    <property type="molecule type" value="Genomic_DNA"/>
</dbReference>
<reference evidence="3" key="1">
    <citation type="journal article" date="2019" name="Int. J. Syst. Evol. Microbiol.">
        <title>The Global Catalogue of Microorganisms (GCM) 10K type strain sequencing project: providing services to taxonomists for standard genome sequencing and annotation.</title>
        <authorList>
            <consortium name="The Broad Institute Genomics Platform"/>
            <consortium name="The Broad Institute Genome Sequencing Center for Infectious Disease"/>
            <person name="Wu L."/>
            <person name="Ma J."/>
        </authorList>
    </citation>
    <scope>NUCLEOTIDE SEQUENCE [LARGE SCALE GENOMIC DNA]</scope>
    <source>
        <strain evidence="3">JCM 17657</strain>
    </source>
</reference>
<evidence type="ECO:0000313" key="3">
    <source>
        <dbReference type="Proteomes" id="UP001500610"/>
    </source>
</evidence>
<protein>
    <submittedName>
        <fullName evidence="2">Dabb family protein</fullName>
    </submittedName>
</protein>
<evidence type="ECO:0000313" key="2">
    <source>
        <dbReference type="EMBL" id="GAA4976427.1"/>
    </source>
</evidence>
<dbReference type="PROSITE" id="PS51502">
    <property type="entry name" value="S_R_A_B_BARREL"/>
    <property type="match status" value="1"/>
</dbReference>
<dbReference type="Gene3D" id="3.30.70.100">
    <property type="match status" value="1"/>
</dbReference>
<name>A0ABP9HQR1_9ACTN</name>
<proteinExistence type="predicted"/>